<protein>
    <submittedName>
        <fullName evidence="8">Uncharacterized protein</fullName>
    </submittedName>
</protein>
<name>A0A7S0N9S6_9CHLO</name>
<evidence type="ECO:0000256" key="2">
    <source>
        <dbReference type="ARBA" id="ARBA00022692"/>
    </source>
</evidence>
<dbReference type="EMBL" id="HBFB01000744">
    <property type="protein sequence ID" value="CAD8662680.1"/>
    <property type="molecule type" value="Transcribed_RNA"/>
</dbReference>
<keyword evidence="6" id="KW-0325">Glycoprotein</keyword>
<keyword evidence="3" id="KW-0735">Signal-anchor</keyword>
<keyword evidence="5" id="KW-0472">Membrane</keyword>
<keyword evidence="7" id="KW-0732">Signal</keyword>
<evidence type="ECO:0000256" key="7">
    <source>
        <dbReference type="SAM" id="SignalP"/>
    </source>
</evidence>
<evidence type="ECO:0000256" key="6">
    <source>
        <dbReference type="ARBA" id="ARBA00023180"/>
    </source>
</evidence>
<dbReference type="PANTHER" id="PTHR12270:SF52">
    <property type="entry name" value="GLYCOSYLTRANSFERASE-LIKE PROTEIN GNT13-RELATED"/>
    <property type="match status" value="1"/>
</dbReference>
<gene>
    <name evidence="8" type="ORF">CLEI1391_LOCUS359</name>
</gene>
<organism evidence="8">
    <name type="scientific">Chlamydomonas leiostraca</name>
    <dbReference type="NCBI Taxonomy" id="1034604"/>
    <lineage>
        <taxon>Eukaryota</taxon>
        <taxon>Viridiplantae</taxon>
        <taxon>Chlorophyta</taxon>
        <taxon>core chlorophytes</taxon>
        <taxon>Chlorophyceae</taxon>
        <taxon>CS clade</taxon>
        <taxon>Chlamydomonadales</taxon>
        <taxon>Chlamydomonadaceae</taxon>
        <taxon>Chlamydomonas</taxon>
    </lineage>
</organism>
<proteinExistence type="predicted"/>
<dbReference type="Pfam" id="PF13896">
    <property type="entry name" value="Glyco_transf_49"/>
    <property type="match status" value="1"/>
</dbReference>
<dbReference type="GO" id="GO:0016020">
    <property type="term" value="C:membrane"/>
    <property type="evidence" value="ECO:0007669"/>
    <property type="project" value="UniProtKB-SubCell"/>
</dbReference>
<dbReference type="GO" id="GO:0035269">
    <property type="term" value="P:protein O-linked glycosylation via mannose"/>
    <property type="evidence" value="ECO:0007669"/>
    <property type="project" value="TreeGrafter"/>
</dbReference>
<dbReference type="GO" id="GO:0042285">
    <property type="term" value="F:xylosyltransferase activity"/>
    <property type="evidence" value="ECO:0007669"/>
    <property type="project" value="TreeGrafter"/>
</dbReference>
<dbReference type="AlphaFoldDB" id="A0A7S0N9S6"/>
<keyword evidence="2" id="KW-0812">Transmembrane</keyword>
<reference evidence="8" key="1">
    <citation type="submission" date="2021-01" db="EMBL/GenBank/DDBJ databases">
        <authorList>
            <person name="Corre E."/>
            <person name="Pelletier E."/>
            <person name="Niang G."/>
            <person name="Scheremetjew M."/>
            <person name="Finn R."/>
            <person name="Kale V."/>
            <person name="Holt S."/>
            <person name="Cochrane G."/>
            <person name="Meng A."/>
            <person name="Brown T."/>
            <person name="Cohen L."/>
        </authorList>
    </citation>
    <scope>NUCLEOTIDE SEQUENCE</scope>
    <source>
        <strain evidence="8">SAG 11-49</strain>
    </source>
</reference>
<dbReference type="GO" id="GO:0015020">
    <property type="term" value="F:glucuronosyltransferase activity"/>
    <property type="evidence" value="ECO:0007669"/>
    <property type="project" value="TreeGrafter"/>
</dbReference>
<feature type="chain" id="PRO_5030891709" evidence="7">
    <location>
        <begin position="46"/>
        <end position="454"/>
    </location>
</feature>
<evidence type="ECO:0000256" key="3">
    <source>
        <dbReference type="ARBA" id="ARBA00022968"/>
    </source>
</evidence>
<sequence length="454" mass="51197">MQSISCTHTYGSSQRQWRSSRSLGSRWLITFALLSALFNASKISAAPSKTTQQSEELAACINEGSGFTRTTWNGSILNDTLPNIKVEKIWWSQRPPKFPVTVLTQLSVDRMPALFNQCTTYLGPMSAAVYLPLVQLDKDGTAELSKENQKKVSNEAARIGRMYDSIEASGGCQLDLMFVYEVFDSLEATMLYPVNTLRNLARMQVRTRLLSAIDVDMMISKTLSEELSDPARIAALEELALSRVATVLPAFEPSRQGPVGRTIADHVALASKGDIAKMFRAKELLQFKLKVFPRGHTPTNYTWWFQTGAPYPVAYKRMFEPWFITHWDVMPWFDVNFKGYGLNKIVHVASLNYYGFTFQVHPGAWLVHRPHEDTKVRKVVAHQASDVNKLGVKLPKNALYYKVTILFGAAKRAMIKGEFSPRLDDRMVACFNKLPWLQPLKQLKGSPVDASLFI</sequence>
<accession>A0A7S0N9S6</accession>
<dbReference type="PANTHER" id="PTHR12270">
    <property type="entry name" value="GLYCOSYLTRANSFERASE-RELATED"/>
    <property type="match status" value="1"/>
</dbReference>
<evidence type="ECO:0000313" key="8">
    <source>
        <dbReference type="EMBL" id="CAD8662680.1"/>
    </source>
</evidence>
<dbReference type="InterPro" id="IPR051292">
    <property type="entry name" value="Xyl/GlcA_transferase"/>
</dbReference>
<evidence type="ECO:0000256" key="5">
    <source>
        <dbReference type="ARBA" id="ARBA00023136"/>
    </source>
</evidence>
<evidence type="ECO:0000256" key="4">
    <source>
        <dbReference type="ARBA" id="ARBA00022989"/>
    </source>
</evidence>
<keyword evidence="4" id="KW-1133">Transmembrane helix</keyword>
<feature type="signal peptide" evidence="7">
    <location>
        <begin position="1"/>
        <end position="45"/>
    </location>
</feature>
<comment type="subcellular location">
    <subcellularLocation>
        <location evidence="1">Membrane</location>
        <topology evidence="1">Single-pass type II membrane protein</topology>
    </subcellularLocation>
</comment>
<evidence type="ECO:0000256" key="1">
    <source>
        <dbReference type="ARBA" id="ARBA00004606"/>
    </source>
</evidence>